<dbReference type="RefSeq" id="WP_160660727.1">
    <property type="nucleotide sequence ID" value="NZ_BAABDV010000001.1"/>
</dbReference>
<keyword evidence="1" id="KW-0472">Membrane</keyword>
<keyword evidence="3" id="KW-1185">Reference proteome</keyword>
<feature type="transmembrane region" description="Helical" evidence="1">
    <location>
        <begin position="6"/>
        <end position="25"/>
    </location>
</feature>
<feature type="transmembrane region" description="Helical" evidence="1">
    <location>
        <begin position="32"/>
        <end position="51"/>
    </location>
</feature>
<dbReference type="AlphaFoldDB" id="A0A844Y952"/>
<evidence type="ECO:0000313" key="3">
    <source>
        <dbReference type="Proteomes" id="UP000430272"/>
    </source>
</evidence>
<gene>
    <name evidence="2" type="ORF">GRI47_07885</name>
</gene>
<comment type="caution">
    <text evidence="2">The sequence shown here is derived from an EMBL/GenBank/DDBJ whole genome shotgun (WGS) entry which is preliminary data.</text>
</comment>
<sequence>MTDAVLSIVVLAAIALIVGAVFAYRSGYRRQAGLMVILALVMGVNVAIWTVPNEAGQAPLDRIERGG</sequence>
<dbReference type="Proteomes" id="UP000430272">
    <property type="component" value="Unassembled WGS sequence"/>
</dbReference>
<evidence type="ECO:0000313" key="2">
    <source>
        <dbReference type="EMBL" id="MXO53927.1"/>
    </source>
</evidence>
<name>A0A844Y952_9SPHN</name>
<keyword evidence="1" id="KW-1133">Transmembrane helix</keyword>
<protein>
    <submittedName>
        <fullName evidence="2">Uncharacterized protein</fullName>
    </submittedName>
</protein>
<accession>A0A844Y952</accession>
<organism evidence="2 3">
    <name type="scientific">Qipengyuania pelagi</name>
    <dbReference type="NCBI Taxonomy" id="994320"/>
    <lineage>
        <taxon>Bacteria</taxon>
        <taxon>Pseudomonadati</taxon>
        <taxon>Pseudomonadota</taxon>
        <taxon>Alphaproteobacteria</taxon>
        <taxon>Sphingomonadales</taxon>
        <taxon>Erythrobacteraceae</taxon>
        <taxon>Qipengyuania</taxon>
    </lineage>
</organism>
<reference evidence="2 3" key="1">
    <citation type="submission" date="2019-12" db="EMBL/GenBank/DDBJ databases">
        <title>Genomic-based taxomic classification of the family Erythrobacteraceae.</title>
        <authorList>
            <person name="Xu L."/>
        </authorList>
    </citation>
    <scope>NUCLEOTIDE SEQUENCE [LARGE SCALE GENOMIC DNA]</scope>
    <source>
        <strain evidence="2 3">JCM 17468</strain>
    </source>
</reference>
<evidence type="ECO:0000256" key="1">
    <source>
        <dbReference type="SAM" id="Phobius"/>
    </source>
</evidence>
<dbReference type="EMBL" id="WTYD01000001">
    <property type="protein sequence ID" value="MXO53927.1"/>
    <property type="molecule type" value="Genomic_DNA"/>
</dbReference>
<dbReference type="OrthoDB" id="7581964at2"/>
<keyword evidence="1" id="KW-0812">Transmembrane</keyword>
<proteinExistence type="predicted"/>